<protein>
    <recommendedName>
        <fullName evidence="3">Gnk2-homologous domain-containing protein</fullName>
    </recommendedName>
</protein>
<dbReference type="PROSITE" id="PS51473">
    <property type="entry name" value="GNK2"/>
    <property type="match status" value="1"/>
</dbReference>
<evidence type="ECO:0000259" key="3">
    <source>
        <dbReference type="PROSITE" id="PS51473"/>
    </source>
</evidence>
<evidence type="ECO:0000256" key="2">
    <source>
        <dbReference type="ARBA" id="ARBA00022737"/>
    </source>
</evidence>
<name>A0AAD3TE84_NEPGR</name>
<evidence type="ECO:0000313" key="5">
    <source>
        <dbReference type="Proteomes" id="UP001279734"/>
    </source>
</evidence>
<evidence type="ECO:0000313" key="4">
    <source>
        <dbReference type="EMBL" id="GMH26897.1"/>
    </source>
</evidence>
<dbReference type="AlphaFoldDB" id="A0AAD3TE84"/>
<keyword evidence="1" id="KW-0732">Signal</keyword>
<dbReference type="EMBL" id="BSYO01000032">
    <property type="protein sequence ID" value="GMH26897.1"/>
    <property type="molecule type" value="Genomic_DNA"/>
</dbReference>
<dbReference type="Proteomes" id="UP001279734">
    <property type="component" value="Unassembled WGS sequence"/>
</dbReference>
<proteinExistence type="predicted"/>
<evidence type="ECO:0000256" key="1">
    <source>
        <dbReference type="ARBA" id="ARBA00022729"/>
    </source>
</evidence>
<keyword evidence="5" id="KW-1185">Reference proteome</keyword>
<feature type="domain" description="Gnk2-homologous" evidence="3">
    <location>
        <begin position="1"/>
        <end position="90"/>
    </location>
</feature>
<dbReference type="InterPro" id="IPR038408">
    <property type="entry name" value="GNK2_sf"/>
</dbReference>
<accession>A0AAD3TE84</accession>
<dbReference type="Pfam" id="PF01657">
    <property type="entry name" value="Stress-antifung"/>
    <property type="match status" value="1"/>
</dbReference>
<gene>
    <name evidence="4" type="ORF">Nepgr_028740</name>
</gene>
<keyword evidence="2" id="KW-0677">Repeat</keyword>
<reference evidence="4" key="1">
    <citation type="submission" date="2023-05" db="EMBL/GenBank/DDBJ databases">
        <title>Nepenthes gracilis genome sequencing.</title>
        <authorList>
            <person name="Fukushima K."/>
        </authorList>
    </citation>
    <scope>NUCLEOTIDE SEQUENCE</scope>
    <source>
        <strain evidence="4">SING2019-196</strain>
    </source>
</reference>
<organism evidence="4 5">
    <name type="scientific">Nepenthes gracilis</name>
    <name type="common">Slender pitcher plant</name>
    <dbReference type="NCBI Taxonomy" id="150966"/>
    <lineage>
        <taxon>Eukaryota</taxon>
        <taxon>Viridiplantae</taxon>
        <taxon>Streptophyta</taxon>
        <taxon>Embryophyta</taxon>
        <taxon>Tracheophyta</taxon>
        <taxon>Spermatophyta</taxon>
        <taxon>Magnoliopsida</taxon>
        <taxon>eudicotyledons</taxon>
        <taxon>Gunneridae</taxon>
        <taxon>Pentapetalae</taxon>
        <taxon>Caryophyllales</taxon>
        <taxon>Nepenthaceae</taxon>
        <taxon>Nepenthes</taxon>
    </lineage>
</organism>
<comment type="caution">
    <text evidence="4">The sequence shown here is derived from an EMBL/GenBank/DDBJ whole genome shotgun (WGS) entry which is preliminary data.</text>
</comment>
<dbReference type="Gene3D" id="3.30.430.20">
    <property type="entry name" value="Gnk2 domain, C-X8-C-X2-C motif"/>
    <property type="match status" value="1"/>
</dbReference>
<sequence length="90" mass="9469">MAASFRNPLDGKFNRSLAALHNGLIEAAVGNLSEYVATTEARVTAIETMNGLAECSPDVAAFGCERCLRTALGRIGDSCAGAQWTTMFSP</sequence>
<dbReference type="InterPro" id="IPR002902">
    <property type="entry name" value="GNK2"/>
</dbReference>